<gene>
    <name evidence="20" type="ORF">Fcan01_09166</name>
</gene>
<evidence type="ECO:0000256" key="5">
    <source>
        <dbReference type="ARBA" id="ARBA00022475"/>
    </source>
</evidence>
<dbReference type="STRING" id="158441.A0A226EFD1"/>
<evidence type="ECO:0000256" key="9">
    <source>
        <dbReference type="ARBA" id="ARBA00023069"/>
    </source>
</evidence>
<proteinExistence type="inferred from homology"/>
<feature type="transmembrane region" description="Helical" evidence="18">
    <location>
        <begin position="49"/>
        <end position="69"/>
    </location>
</feature>
<name>A0A226EFD1_FOLCA</name>
<dbReference type="GO" id="GO:0060170">
    <property type="term" value="C:ciliary membrane"/>
    <property type="evidence" value="ECO:0007669"/>
    <property type="project" value="UniProtKB-SubCell"/>
</dbReference>
<feature type="domain" description="G-protein coupled receptors family 1 profile" evidence="19">
    <location>
        <begin position="28"/>
        <end position="336"/>
    </location>
</feature>
<reference evidence="20 21" key="1">
    <citation type="submission" date="2015-12" db="EMBL/GenBank/DDBJ databases">
        <title>The genome of Folsomia candida.</title>
        <authorList>
            <person name="Faddeeva A."/>
            <person name="Derks M.F."/>
            <person name="Anvar Y."/>
            <person name="Smit S."/>
            <person name="Van Straalen N."/>
            <person name="Roelofs D."/>
        </authorList>
    </citation>
    <scope>NUCLEOTIDE SEQUENCE [LARGE SCALE GENOMIC DNA]</scope>
    <source>
        <strain evidence="20 21">VU population</strain>
        <tissue evidence="20">Whole body</tissue>
    </source>
</reference>
<protein>
    <submittedName>
        <fullName evidence="20">5-hydroxytryptamine receptor 1A</fullName>
    </submittedName>
</protein>
<organism evidence="20 21">
    <name type="scientific">Folsomia candida</name>
    <name type="common">Springtail</name>
    <dbReference type="NCBI Taxonomy" id="158441"/>
    <lineage>
        <taxon>Eukaryota</taxon>
        <taxon>Metazoa</taxon>
        <taxon>Ecdysozoa</taxon>
        <taxon>Arthropoda</taxon>
        <taxon>Hexapoda</taxon>
        <taxon>Collembola</taxon>
        <taxon>Entomobryomorpha</taxon>
        <taxon>Isotomoidea</taxon>
        <taxon>Isotomidae</taxon>
        <taxon>Proisotominae</taxon>
        <taxon>Folsomia</taxon>
    </lineage>
</organism>
<keyword evidence="8 16" id="KW-0297">G-protein coupled receptor</keyword>
<accession>A0A226EFD1</accession>
<feature type="transmembrane region" description="Helical" evidence="18">
    <location>
        <begin position="289"/>
        <end position="312"/>
    </location>
</feature>
<dbReference type="Proteomes" id="UP000198287">
    <property type="component" value="Unassembled WGS sequence"/>
</dbReference>
<keyword evidence="13" id="KW-0325">Glycoprotein</keyword>
<evidence type="ECO:0000256" key="12">
    <source>
        <dbReference type="ARBA" id="ARBA00023170"/>
    </source>
</evidence>
<dbReference type="GO" id="GO:0004930">
    <property type="term" value="F:G protein-coupled receptor activity"/>
    <property type="evidence" value="ECO:0007669"/>
    <property type="project" value="UniProtKB-KW"/>
</dbReference>
<dbReference type="EMBL" id="LNIX01000004">
    <property type="protein sequence ID" value="OXA55501.1"/>
    <property type="molecule type" value="Genomic_DNA"/>
</dbReference>
<keyword evidence="15" id="KW-0966">Cell projection</keyword>
<dbReference type="Gene3D" id="1.20.1070.10">
    <property type="entry name" value="Rhodopsin 7-helix transmembrane proteins"/>
    <property type="match status" value="1"/>
</dbReference>
<dbReference type="PRINTS" id="PR00237">
    <property type="entry name" value="GPCRRHODOPSN"/>
</dbReference>
<feature type="transmembrane region" description="Helical" evidence="18">
    <location>
        <begin position="13"/>
        <end position="37"/>
    </location>
</feature>
<dbReference type="InterPro" id="IPR017452">
    <property type="entry name" value="GPCR_Rhodpsn_7TM"/>
</dbReference>
<evidence type="ECO:0000256" key="6">
    <source>
        <dbReference type="ARBA" id="ARBA00022692"/>
    </source>
</evidence>
<dbReference type="AlphaFoldDB" id="A0A226EFD1"/>
<evidence type="ECO:0000256" key="7">
    <source>
        <dbReference type="ARBA" id="ARBA00022989"/>
    </source>
</evidence>
<feature type="transmembrane region" description="Helical" evidence="18">
    <location>
        <begin position="81"/>
        <end position="100"/>
    </location>
</feature>
<evidence type="ECO:0000256" key="13">
    <source>
        <dbReference type="ARBA" id="ARBA00023180"/>
    </source>
</evidence>
<evidence type="ECO:0000256" key="15">
    <source>
        <dbReference type="ARBA" id="ARBA00023273"/>
    </source>
</evidence>
<comment type="caution">
    <text evidence="20">The sequence shown here is derived from an EMBL/GenBank/DDBJ whole genome shotgun (WGS) entry which is preliminary data.</text>
</comment>
<dbReference type="CDD" id="cd00637">
    <property type="entry name" value="7tm_classA_rhodopsin-like"/>
    <property type="match status" value="1"/>
</dbReference>
<dbReference type="Pfam" id="PF00001">
    <property type="entry name" value="7tm_1"/>
    <property type="match status" value="1"/>
</dbReference>
<feature type="transmembrane region" description="Helical" evidence="18">
    <location>
        <begin position="156"/>
        <end position="181"/>
    </location>
</feature>
<evidence type="ECO:0000256" key="2">
    <source>
        <dbReference type="ARBA" id="ARBA00004651"/>
    </source>
</evidence>
<evidence type="ECO:0000256" key="14">
    <source>
        <dbReference type="ARBA" id="ARBA00023224"/>
    </source>
</evidence>
<evidence type="ECO:0000256" key="1">
    <source>
        <dbReference type="ARBA" id="ARBA00004309"/>
    </source>
</evidence>
<dbReference type="PANTHER" id="PTHR22752">
    <property type="entry name" value="G PROTEIN-COUPLED RECEPTOR"/>
    <property type="match status" value="1"/>
</dbReference>
<dbReference type="PROSITE" id="PS50262">
    <property type="entry name" value="G_PROTEIN_RECEP_F1_2"/>
    <property type="match status" value="1"/>
</dbReference>
<dbReference type="SUPFAM" id="SSF81321">
    <property type="entry name" value="Family A G protein-coupled receptor-like"/>
    <property type="match status" value="1"/>
</dbReference>
<feature type="region of interest" description="Disordered" evidence="17">
    <location>
        <begin position="388"/>
        <end position="413"/>
    </location>
</feature>
<evidence type="ECO:0000256" key="11">
    <source>
        <dbReference type="ARBA" id="ARBA00023157"/>
    </source>
</evidence>
<keyword evidence="5" id="KW-1003">Cell membrane</keyword>
<sequence>MNTPTTETSANDVLLGFATLLQISAVATNAPILVVIWSRRLLRSASTRFVFSLCAAHLLLNLFLVGWAWFFDHAPSSPVPILAGLVVQLASLGLLTLISLDRYIAIARPMECRNILTPKRALLGILIVWGVALFVVVVPGLALLPYEEDRWVWGVYFGLLLGAATIAAITLMTLAYSYIFAIAREKCRTVRLGEFRQERGSISSEWGTSVGGGGGVMLSPSSKPLPRGSSSQSLLHRLLQQRQSASPPTSIRSAPCSPTMQHNDAGLRRAKRRWRAYLRHNYNSPKKTVATILSLIGSVVLCSLPPAVALLISPSLFAPIQALLLPLSSNLHPLLYGILNRAIRHHLVHGKRASLPKSLRRRLKNKEKPRKISTLGELRSVYVPPSRRVRPTPYIHPGSRRGSTTSEEERETPLLQPMARPRLETGYIGQWGNNNRTPVVVVVEDDGDEEEEEEEEVAAPPRKSSTDSGADMHFSEGEEDVDNELESNRLTALCNYLSTSKSESDLCSYLVRSRDKNHIMPADFTTKLSISADGDLNRGVGRISIAPLLKG</sequence>
<evidence type="ECO:0000256" key="8">
    <source>
        <dbReference type="ARBA" id="ARBA00023040"/>
    </source>
</evidence>
<evidence type="ECO:0000313" key="21">
    <source>
        <dbReference type="Proteomes" id="UP000198287"/>
    </source>
</evidence>
<evidence type="ECO:0000256" key="17">
    <source>
        <dbReference type="SAM" id="MobiDB-lite"/>
    </source>
</evidence>
<dbReference type="InterPro" id="IPR000276">
    <property type="entry name" value="GPCR_Rhodpsn"/>
</dbReference>
<evidence type="ECO:0000313" key="20">
    <source>
        <dbReference type="EMBL" id="OXA55501.1"/>
    </source>
</evidence>
<evidence type="ECO:0000256" key="10">
    <source>
        <dbReference type="ARBA" id="ARBA00023136"/>
    </source>
</evidence>
<keyword evidence="21" id="KW-1185">Reference proteome</keyword>
<dbReference type="PANTHER" id="PTHR22752:SF10">
    <property type="entry name" value="G-PROTEIN COUPLED RECEPTOR 161"/>
    <property type="match status" value="1"/>
</dbReference>
<keyword evidence="14 16" id="KW-0807">Transducer</keyword>
<keyword evidence="7 18" id="KW-1133">Transmembrane helix</keyword>
<keyword evidence="9" id="KW-0969">Cilium</keyword>
<evidence type="ECO:0000256" key="3">
    <source>
        <dbReference type="ARBA" id="ARBA00010663"/>
    </source>
</evidence>
<comment type="similarity">
    <text evidence="3 16">Belongs to the G-protein coupled receptor 1 family.</text>
</comment>
<keyword evidence="10 18" id="KW-0472">Membrane</keyword>
<feature type="region of interest" description="Disordered" evidence="17">
    <location>
        <begin position="241"/>
        <end position="265"/>
    </location>
</feature>
<evidence type="ECO:0000256" key="16">
    <source>
        <dbReference type="RuleBase" id="RU000688"/>
    </source>
</evidence>
<dbReference type="PROSITE" id="PS00237">
    <property type="entry name" value="G_PROTEIN_RECEP_F1_1"/>
    <property type="match status" value="1"/>
</dbReference>
<keyword evidence="11" id="KW-1015">Disulfide bond</keyword>
<feature type="compositionally biased region" description="Polar residues" evidence="17">
    <location>
        <begin position="247"/>
        <end position="262"/>
    </location>
</feature>
<keyword evidence="4" id="KW-0217">Developmental protein</keyword>
<keyword evidence="6 16" id="KW-0812">Transmembrane</keyword>
<feature type="region of interest" description="Disordered" evidence="17">
    <location>
        <begin position="445"/>
        <end position="471"/>
    </location>
</feature>
<comment type="subcellular location">
    <subcellularLocation>
        <location evidence="2">Cell membrane</location>
        <topology evidence="2">Multi-pass membrane protein</topology>
    </subcellularLocation>
    <subcellularLocation>
        <location evidence="1">Cell projection</location>
        <location evidence="1">Cilium membrane</location>
    </subcellularLocation>
</comment>
<evidence type="ECO:0000259" key="19">
    <source>
        <dbReference type="PROSITE" id="PS50262"/>
    </source>
</evidence>
<feature type="compositionally biased region" description="Acidic residues" evidence="17">
    <location>
        <begin position="445"/>
        <end position="457"/>
    </location>
</feature>
<evidence type="ECO:0000256" key="18">
    <source>
        <dbReference type="SAM" id="Phobius"/>
    </source>
</evidence>
<feature type="transmembrane region" description="Helical" evidence="18">
    <location>
        <begin position="121"/>
        <end position="144"/>
    </location>
</feature>
<evidence type="ECO:0000256" key="4">
    <source>
        <dbReference type="ARBA" id="ARBA00022473"/>
    </source>
</evidence>
<keyword evidence="12 16" id="KW-0675">Receptor</keyword>